<evidence type="ECO:0000259" key="2">
    <source>
        <dbReference type="Pfam" id="PF00534"/>
    </source>
</evidence>
<keyword evidence="1 3" id="KW-0808">Transferase</keyword>
<dbReference type="InterPro" id="IPR001296">
    <property type="entry name" value="Glyco_trans_1"/>
</dbReference>
<comment type="caution">
    <text evidence="3">The sequence shown here is derived from an EMBL/GenBank/DDBJ whole genome shotgun (WGS) entry which is preliminary data.</text>
</comment>
<keyword evidence="4" id="KW-1185">Reference proteome</keyword>
<dbReference type="CDD" id="cd03809">
    <property type="entry name" value="GT4_MtfB-like"/>
    <property type="match status" value="1"/>
</dbReference>
<accession>A0A4Z0MSE9</accession>
<dbReference type="PANTHER" id="PTHR46401">
    <property type="entry name" value="GLYCOSYLTRANSFERASE WBBK-RELATED"/>
    <property type="match status" value="1"/>
</dbReference>
<sequence length="386" mass="42768">MRLILIGNYPPDGQESMERFALMLHSGYQKAGFTSEIWRPSVLFGSRQQAATSGLGKWLAYFDKWLVFPLILRWRLLDKSLSTEGVRFHVCDHSNAPYLKHLPEERTGITCHDVLAIRGAFGYADAYCPASGLGKVLQKWILHHLSRAKLLATVSQLTLHQLRELTAHTVPLSQDWRVIHNAFNAEFAPLPSSQAAELLSQAGLPPGRPFILHVGSGQARKNRALLLRMVQALGPRWQGDICFAGEALEPDLQQLADSFGLQARVVSVVKPAHTTLLALYTACEAFIFPSFSEGFGWPVIEAQACGAPVIASHIEPMPEVSGGAALHADPTKPEEFAEALLLLQDPATRADTIERGFANARRFEPQQMTHNYLELFKVRKDLSYAS</sequence>
<proteinExistence type="predicted"/>
<organism evidence="3 4">
    <name type="scientific">Hymenobacter wooponensis</name>
    <dbReference type="NCBI Taxonomy" id="1525360"/>
    <lineage>
        <taxon>Bacteria</taxon>
        <taxon>Pseudomonadati</taxon>
        <taxon>Bacteroidota</taxon>
        <taxon>Cytophagia</taxon>
        <taxon>Cytophagales</taxon>
        <taxon>Hymenobacteraceae</taxon>
        <taxon>Hymenobacter</taxon>
    </lineage>
</organism>
<dbReference type="GO" id="GO:0016757">
    <property type="term" value="F:glycosyltransferase activity"/>
    <property type="evidence" value="ECO:0007669"/>
    <property type="project" value="InterPro"/>
</dbReference>
<evidence type="ECO:0000256" key="1">
    <source>
        <dbReference type="ARBA" id="ARBA00022679"/>
    </source>
</evidence>
<dbReference type="Gene3D" id="3.40.50.2000">
    <property type="entry name" value="Glycogen Phosphorylase B"/>
    <property type="match status" value="1"/>
</dbReference>
<dbReference type="OrthoDB" id="9801609at2"/>
<evidence type="ECO:0000313" key="4">
    <source>
        <dbReference type="Proteomes" id="UP000298284"/>
    </source>
</evidence>
<dbReference type="EMBL" id="SRKZ01000001">
    <property type="protein sequence ID" value="TGD82226.1"/>
    <property type="molecule type" value="Genomic_DNA"/>
</dbReference>
<dbReference type="SUPFAM" id="SSF53756">
    <property type="entry name" value="UDP-Glycosyltransferase/glycogen phosphorylase"/>
    <property type="match status" value="1"/>
</dbReference>
<dbReference type="Pfam" id="PF00534">
    <property type="entry name" value="Glycos_transf_1"/>
    <property type="match status" value="1"/>
</dbReference>
<dbReference type="Proteomes" id="UP000298284">
    <property type="component" value="Unassembled WGS sequence"/>
</dbReference>
<name>A0A4Z0MSE9_9BACT</name>
<evidence type="ECO:0000313" key="3">
    <source>
        <dbReference type="EMBL" id="TGD82226.1"/>
    </source>
</evidence>
<dbReference type="AlphaFoldDB" id="A0A4Z0MSE9"/>
<feature type="domain" description="Glycosyl transferase family 1" evidence="2">
    <location>
        <begin position="201"/>
        <end position="356"/>
    </location>
</feature>
<reference evidence="3 4" key="1">
    <citation type="submission" date="2019-04" db="EMBL/GenBank/DDBJ databases">
        <authorList>
            <person name="Feng G."/>
            <person name="Zhang J."/>
            <person name="Zhu H."/>
        </authorList>
    </citation>
    <scope>NUCLEOTIDE SEQUENCE [LARGE SCALE GENOMIC DNA]</scope>
    <source>
        <strain evidence="3 4">JCM 19491</strain>
    </source>
</reference>
<gene>
    <name evidence="3" type="ORF">EU557_00070</name>
</gene>
<protein>
    <submittedName>
        <fullName evidence="3">Glycosyltransferase family 1 protein</fullName>
    </submittedName>
</protein>
<dbReference type="PANTHER" id="PTHR46401:SF2">
    <property type="entry name" value="GLYCOSYLTRANSFERASE WBBK-RELATED"/>
    <property type="match status" value="1"/>
</dbReference>